<proteinExistence type="predicted"/>
<dbReference type="Pfam" id="PF00912">
    <property type="entry name" value="Transgly"/>
    <property type="match status" value="1"/>
</dbReference>
<dbReference type="AlphaFoldDB" id="X1MJL4"/>
<keyword evidence="7 11" id="KW-0472">Membrane</keyword>
<evidence type="ECO:0000259" key="12">
    <source>
        <dbReference type="Pfam" id="PF00912"/>
    </source>
</evidence>
<dbReference type="SUPFAM" id="SSF53955">
    <property type="entry name" value="Lysozyme-like"/>
    <property type="match status" value="1"/>
</dbReference>
<gene>
    <name evidence="13" type="ORF">S06H3_14366</name>
</gene>
<keyword evidence="5" id="KW-0133">Cell shape</keyword>
<comment type="caution">
    <text evidence="13">The sequence shown here is derived from an EMBL/GenBank/DDBJ whole genome shotgun (WGS) entry which is preliminary data.</text>
</comment>
<keyword evidence="4" id="KW-0808">Transferase</keyword>
<reference evidence="13" key="1">
    <citation type="journal article" date="2014" name="Front. Microbiol.">
        <title>High frequency of phylogenetically diverse reductive dehalogenase-homologous genes in deep subseafloor sedimentary metagenomes.</title>
        <authorList>
            <person name="Kawai M."/>
            <person name="Futagami T."/>
            <person name="Toyoda A."/>
            <person name="Takaki Y."/>
            <person name="Nishi S."/>
            <person name="Hori S."/>
            <person name="Arai W."/>
            <person name="Tsubouchi T."/>
            <person name="Morono Y."/>
            <person name="Uchiyama I."/>
            <person name="Ito T."/>
            <person name="Fujiyama A."/>
            <person name="Inagaki F."/>
            <person name="Takami H."/>
        </authorList>
    </citation>
    <scope>NUCLEOTIDE SEQUENCE</scope>
    <source>
        <strain evidence="13">Expedition CK06-06</strain>
    </source>
</reference>
<keyword evidence="11" id="KW-1133">Transmembrane helix</keyword>
<evidence type="ECO:0000256" key="4">
    <source>
        <dbReference type="ARBA" id="ARBA00022679"/>
    </source>
</evidence>
<feature type="transmembrane region" description="Helical" evidence="11">
    <location>
        <begin position="12"/>
        <end position="38"/>
    </location>
</feature>
<evidence type="ECO:0000256" key="5">
    <source>
        <dbReference type="ARBA" id="ARBA00022960"/>
    </source>
</evidence>
<evidence type="ECO:0000256" key="6">
    <source>
        <dbReference type="ARBA" id="ARBA00022984"/>
    </source>
</evidence>
<evidence type="ECO:0000313" key="13">
    <source>
        <dbReference type="EMBL" id="GAI18261.1"/>
    </source>
</evidence>
<dbReference type="GO" id="GO:0071555">
    <property type="term" value="P:cell wall organization"/>
    <property type="evidence" value="ECO:0007669"/>
    <property type="project" value="UniProtKB-KW"/>
</dbReference>
<keyword evidence="6" id="KW-0573">Peptidoglycan synthesis</keyword>
<dbReference type="GO" id="GO:0008360">
    <property type="term" value="P:regulation of cell shape"/>
    <property type="evidence" value="ECO:0007669"/>
    <property type="project" value="UniProtKB-KW"/>
</dbReference>
<sequence>MVARKKGLGGCLKSFLIFISISIVVIIGSGAIIALVYANSLPTLEELDPSPIAQTSKVYDLDGRLITEFHAEENREIVPFSAISDNIKNAIIAIEDKRFYEHQGVDYIRIVGAAIADIRAGELAQGASTITQQVVKNIYFSPEKTWRRKINEALIAIQLERNYTKDKLLEMYLNTIYFGTGTYGIKKASDIYLGKNASDL</sequence>
<dbReference type="GO" id="GO:0005886">
    <property type="term" value="C:plasma membrane"/>
    <property type="evidence" value="ECO:0007669"/>
    <property type="project" value="UniProtKB-SubCell"/>
</dbReference>
<dbReference type="Gene3D" id="1.10.3810.10">
    <property type="entry name" value="Biosynthetic peptidoglycan transglycosylase-like"/>
    <property type="match status" value="1"/>
</dbReference>
<dbReference type="InterPro" id="IPR050396">
    <property type="entry name" value="Glycosyltr_51/Transpeptidase"/>
</dbReference>
<dbReference type="PANTHER" id="PTHR32282">
    <property type="entry name" value="BINDING PROTEIN TRANSPEPTIDASE, PUTATIVE-RELATED"/>
    <property type="match status" value="1"/>
</dbReference>
<accession>X1MJL4</accession>
<dbReference type="GO" id="GO:0030288">
    <property type="term" value="C:outer membrane-bounded periplasmic space"/>
    <property type="evidence" value="ECO:0007669"/>
    <property type="project" value="TreeGrafter"/>
</dbReference>
<dbReference type="EC" id="2.4.99.28" evidence="9"/>
<evidence type="ECO:0000256" key="7">
    <source>
        <dbReference type="ARBA" id="ARBA00023136"/>
    </source>
</evidence>
<keyword evidence="8" id="KW-0961">Cell wall biogenesis/degradation</keyword>
<evidence type="ECO:0000256" key="8">
    <source>
        <dbReference type="ARBA" id="ARBA00023316"/>
    </source>
</evidence>
<evidence type="ECO:0000256" key="3">
    <source>
        <dbReference type="ARBA" id="ARBA00022676"/>
    </source>
</evidence>
<evidence type="ECO:0000256" key="9">
    <source>
        <dbReference type="ARBA" id="ARBA00044770"/>
    </source>
</evidence>
<dbReference type="GO" id="GO:0009252">
    <property type="term" value="P:peptidoglycan biosynthetic process"/>
    <property type="evidence" value="ECO:0007669"/>
    <property type="project" value="UniProtKB-KW"/>
</dbReference>
<feature type="domain" description="Glycosyl transferase family 51" evidence="12">
    <location>
        <begin position="63"/>
        <end position="200"/>
    </location>
</feature>
<evidence type="ECO:0000256" key="11">
    <source>
        <dbReference type="SAM" id="Phobius"/>
    </source>
</evidence>
<dbReference type="PANTHER" id="PTHR32282:SF11">
    <property type="entry name" value="PENICILLIN-BINDING PROTEIN 1B"/>
    <property type="match status" value="1"/>
</dbReference>
<dbReference type="InterPro" id="IPR036950">
    <property type="entry name" value="PBP_transglycosylase"/>
</dbReference>
<evidence type="ECO:0000256" key="1">
    <source>
        <dbReference type="ARBA" id="ARBA00004236"/>
    </source>
</evidence>
<protein>
    <recommendedName>
        <fullName evidence="9">peptidoglycan glycosyltransferase</fullName>
        <ecNumber evidence="9">2.4.99.28</ecNumber>
    </recommendedName>
</protein>
<evidence type="ECO:0000256" key="10">
    <source>
        <dbReference type="ARBA" id="ARBA00049902"/>
    </source>
</evidence>
<dbReference type="GO" id="GO:0008955">
    <property type="term" value="F:peptidoglycan glycosyltransferase activity"/>
    <property type="evidence" value="ECO:0007669"/>
    <property type="project" value="UniProtKB-EC"/>
</dbReference>
<comment type="subcellular location">
    <subcellularLocation>
        <location evidence="1">Cell membrane</location>
    </subcellularLocation>
</comment>
<dbReference type="InterPro" id="IPR001264">
    <property type="entry name" value="Glyco_trans_51"/>
</dbReference>
<keyword evidence="3" id="KW-0328">Glycosyltransferase</keyword>
<name>X1MJL4_9ZZZZ</name>
<organism evidence="13">
    <name type="scientific">marine sediment metagenome</name>
    <dbReference type="NCBI Taxonomy" id="412755"/>
    <lineage>
        <taxon>unclassified sequences</taxon>
        <taxon>metagenomes</taxon>
        <taxon>ecological metagenomes</taxon>
    </lineage>
</organism>
<keyword evidence="11" id="KW-0812">Transmembrane</keyword>
<comment type="catalytic activity">
    <reaction evidence="10">
        <text>[GlcNAc-(1-&gt;4)-Mur2Ac(oyl-L-Ala-gamma-D-Glu-L-Lys-D-Ala-D-Ala)](n)-di-trans,octa-cis-undecaprenyl diphosphate + beta-D-GlcNAc-(1-&gt;4)-Mur2Ac(oyl-L-Ala-gamma-D-Glu-L-Lys-D-Ala-D-Ala)-di-trans,octa-cis-undecaprenyl diphosphate = [GlcNAc-(1-&gt;4)-Mur2Ac(oyl-L-Ala-gamma-D-Glu-L-Lys-D-Ala-D-Ala)](n+1)-di-trans,octa-cis-undecaprenyl diphosphate + di-trans,octa-cis-undecaprenyl diphosphate + H(+)</text>
        <dbReference type="Rhea" id="RHEA:23708"/>
        <dbReference type="Rhea" id="RHEA-COMP:9602"/>
        <dbReference type="Rhea" id="RHEA-COMP:9603"/>
        <dbReference type="ChEBI" id="CHEBI:15378"/>
        <dbReference type="ChEBI" id="CHEBI:58405"/>
        <dbReference type="ChEBI" id="CHEBI:60033"/>
        <dbReference type="ChEBI" id="CHEBI:78435"/>
        <dbReference type="EC" id="2.4.99.28"/>
    </reaction>
</comment>
<feature type="non-terminal residue" evidence="13">
    <location>
        <position position="200"/>
    </location>
</feature>
<evidence type="ECO:0000256" key="2">
    <source>
        <dbReference type="ARBA" id="ARBA00022475"/>
    </source>
</evidence>
<dbReference type="InterPro" id="IPR023346">
    <property type="entry name" value="Lysozyme-like_dom_sf"/>
</dbReference>
<dbReference type="EMBL" id="BARV01007022">
    <property type="protein sequence ID" value="GAI18261.1"/>
    <property type="molecule type" value="Genomic_DNA"/>
</dbReference>
<keyword evidence="2" id="KW-1003">Cell membrane</keyword>